<dbReference type="EMBL" id="BK059116">
    <property type="protein sequence ID" value="DAE32126.1"/>
    <property type="molecule type" value="Genomic_DNA"/>
</dbReference>
<sequence>MATNKRPRKKYCKKRLYLIDTARQSHVNPIQLVAHATSNRPLSEETINAVLTGYTNFLDLVKSGKATGQNFFQMCECHYLYVALLEVMKRAKVNFDNADDHMQFKLRLSILLDIAIDSTTDVLEGIATREKKTNKFILTGDEIKHIEQSISDFKWLLKIASWQHYIAALKESEPILNQEAHRQRKRKRLEATQ</sequence>
<name>A0A8S5RL64_9VIRU</name>
<evidence type="ECO:0000313" key="1">
    <source>
        <dbReference type="EMBL" id="DAE32126.1"/>
    </source>
</evidence>
<reference evidence="1" key="1">
    <citation type="journal article" date="2021" name="Proc. Natl. Acad. Sci. U.S.A.">
        <title>A Catalog of Tens of Thousands of Viruses from Human Metagenomes Reveals Hidden Associations with Chronic Diseases.</title>
        <authorList>
            <person name="Tisza M.J."/>
            <person name="Buck C.B."/>
        </authorList>
    </citation>
    <scope>NUCLEOTIDE SEQUENCE</scope>
    <source>
        <strain evidence="1">Ctn3M15</strain>
    </source>
</reference>
<proteinExistence type="predicted"/>
<protein>
    <submittedName>
        <fullName evidence="1">Uncharacterized protein</fullName>
    </submittedName>
</protein>
<accession>A0A8S5RL64</accession>
<organism evidence="1">
    <name type="scientific">virus sp. ctn3M15</name>
    <dbReference type="NCBI Taxonomy" id="2825821"/>
    <lineage>
        <taxon>Viruses</taxon>
    </lineage>
</organism>